<dbReference type="HOGENOM" id="CLU_203783_0_0_7"/>
<gene>
    <name evidence="1" type="ordered locus">Desti_4052</name>
</gene>
<accession>I4CAV0</accession>
<dbReference type="RefSeq" id="WP_014811817.1">
    <property type="nucleotide sequence ID" value="NC_018025.1"/>
</dbReference>
<protein>
    <recommendedName>
        <fullName evidence="3">Rho termination factor N-terminal domain-containing protein</fullName>
    </recommendedName>
</protein>
<evidence type="ECO:0008006" key="3">
    <source>
        <dbReference type="Google" id="ProtNLM"/>
    </source>
</evidence>
<dbReference type="Proteomes" id="UP000006055">
    <property type="component" value="Chromosome"/>
</dbReference>
<dbReference type="OrthoDB" id="1687780at2"/>
<sequence length="60" mass="6993">MTLKEIRDKARIVGVKNYTRIRKESLIRVIQEMEGNSPCFKGISNCGEFGCLWRDECQEI</sequence>
<reference evidence="2" key="1">
    <citation type="submission" date="2012-06" db="EMBL/GenBank/DDBJ databases">
        <title>Complete sequence of chromosome of Desulfomonile tiedjei DSM 6799.</title>
        <authorList>
            <person name="Lucas S."/>
            <person name="Copeland A."/>
            <person name="Lapidus A."/>
            <person name="Glavina del Rio T."/>
            <person name="Dalin E."/>
            <person name="Tice H."/>
            <person name="Bruce D."/>
            <person name="Goodwin L."/>
            <person name="Pitluck S."/>
            <person name="Peters L."/>
            <person name="Ovchinnikova G."/>
            <person name="Zeytun A."/>
            <person name="Lu M."/>
            <person name="Kyrpides N."/>
            <person name="Mavromatis K."/>
            <person name="Ivanova N."/>
            <person name="Brettin T."/>
            <person name="Detter J.C."/>
            <person name="Han C."/>
            <person name="Larimer F."/>
            <person name="Land M."/>
            <person name="Hauser L."/>
            <person name="Markowitz V."/>
            <person name="Cheng J.-F."/>
            <person name="Hugenholtz P."/>
            <person name="Woyke T."/>
            <person name="Wu D."/>
            <person name="Spring S."/>
            <person name="Schroeder M."/>
            <person name="Brambilla E."/>
            <person name="Klenk H.-P."/>
            <person name="Eisen J.A."/>
        </authorList>
    </citation>
    <scope>NUCLEOTIDE SEQUENCE [LARGE SCALE GENOMIC DNA]</scope>
    <source>
        <strain evidence="2">ATCC 49306 / DSM 6799 / DCB-1</strain>
    </source>
</reference>
<proteinExistence type="predicted"/>
<dbReference type="KEGG" id="dti:Desti_4052"/>
<evidence type="ECO:0000313" key="2">
    <source>
        <dbReference type="Proteomes" id="UP000006055"/>
    </source>
</evidence>
<dbReference type="EMBL" id="CP003360">
    <property type="protein sequence ID" value="AFM26691.1"/>
    <property type="molecule type" value="Genomic_DNA"/>
</dbReference>
<dbReference type="AlphaFoldDB" id="I4CAV0"/>
<organism evidence="1 2">
    <name type="scientific">Desulfomonile tiedjei (strain ATCC 49306 / DSM 6799 / DCB-1)</name>
    <dbReference type="NCBI Taxonomy" id="706587"/>
    <lineage>
        <taxon>Bacteria</taxon>
        <taxon>Pseudomonadati</taxon>
        <taxon>Thermodesulfobacteriota</taxon>
        <taxon>Desulfomonilia</taxon>
        <taxon>Desulfomonilales</taxon>
        <taxon>Desulfomonilaceae</taxon>
        <taxon>Desulfomonile</taxon>
    </lineage>
</organism>
<name>I4CAV0_DESTA</name>
<keyword evidence="2" id="KW-1185">Reference proteome</keyword>
<evidence type="ECO:0000313" key="1">
    <source>
        <dbReference type="EMBL" id="AFM26691.1"/>
    </source>
</evidence>
<dbReference type="eggNOG" id="ENOG50329T8">
    <property type="taxonomic scope" value="Bacteria"/>
</dbReference>